<keyword evidence="4" id="KW-1185">Reference proteome</keyword>
<dbReference type="Proteomes" id="UP000623687">
    <property type="component" value="Unassembled WGS sequence"/>
</dbReference>
<evidence type="ECO:0000313" key="4">
    <source>
        <dbReference type="Proteomes" id="UP000623687"/>
    </source>
</evidence>
<dbReference type="AlphaFoldDB" id="A0A8H6ZJS4"/>
<dbReference type="VEuPathDB" id="FungiDB:PC9H_001864"/>
<dbReference type="OrthoDB" id="10337633at2759"/>
<sequence length="269" mass="29327">MLHVPQSTSALPLLRTRFILLLLSLIFLIASESASVATFAKHKSIQHLINSSVQTGVTVELGYHDVMITIVVFFIAAQLLTTLVSNIVIVHLQNVYNILPPRIAKKLGLANTQLASSTLGYQALAFAVLLIFNVISLAFFTVYTFTRGHTIEVEATENLNLPADFGPTLIGQLGIAVAYRDAGYSEQAARFRIPYSGSDIYHTRIVTLGVELSWIALFLSALTMLATGIAWHKRRAPTPSLASTQIELGKGEAVVEVMAAIEDKDPRSH</sequence>
<feature type="transmembrane region" description="Helical" evidence="1">
    <location>
        <begin position="212"/>
        <end position="231"/>
    </location>
</feature>
<proteinExistence type="predicted"/>
<protein>
    <submittedName>
        <fullName evidence="3">Uncharacterized protein</fullName>
    </submittedName>
</protein>
<dbReference type="EMBL" id="JACETU010000010">
    <property type="protein sequence ID" value="KAF7419277.1"/>
    <property type="molecule type" value="Genomic_DNA"/>
</dbReference>
<feature type="transmembrane region" description="Helical" evidence="1">
    <location>
        <begin position="123"/>
        <end position="145"/>
    </location>
</feature>
<feature type="signal peptide" evidence="2">
    <location>
        <begin position="1"/>
        <end position="33"/>
    </location>
</feature>
<comment type="caution">
    <text evidence="3">The sequence shown here is derived from an EMBL/GenBank/DDBJ whole genome shotgun (WGS) entry which is preliminary data.</text>
</comment>
<keyword evidence="1" id="KW-0812">Transmembrane</keyword>
<name>A0A8H6ZJS4_PLEOS</name>
<evidence type="ECO:0000313" key="3">
    <source>
        <dbReference type="EMBL" id="KAF7419277.1"/>
    </source>
</evidence>
<reference evidence="3" key="1">
    <citation type="submission" date="2019-07" db="EMBL/GenBank/DDBJ databases">
        <authorList>
            <person name="Palmer J.M."/>
        </authorList>
    </citation>
    <scope>NUCLEOTIDE SEQUENCE</scope>
    <source>
        <strain evidence="3">PC9</strain>
    </source>
</reference>
<feature type="transmembrane region" description="Helical" evidence="1">
    <location>
        <begin position="66"/>
        <end position="92"/>
    </location>
</feature>
<organism evidence="3 4">
    <name type="scientific">Pleurotus ostreatus</name>
    <name type="common">Oyster mushroom</name>
    <name type="synonym">White-rot fungus</name>
    <dbReference type="NCBI Taxonomy" id="5322"/>
    <lineage>
        <taxon>Eukaryota</taxon>
        <taxon>Fungi</taxon>
        <taxon>Dikarya</taxon>
        <taxon>Basidiomycota</taxon>
        <taxon>Agaricomycotina</taxon>
        <taxon>Agaricomycetes</taxon>
        <taxon>Agaricomycetidae</taxon>
        <taxon>Agaricales</taxon>
        <taxon>Pleurotineae</taxon>
        <taxon>Pleurotaceae</taxon>
        <taxon>Pleurotus</taxon>
    </lineage>
</organism>
<feature type="chain" id="PRO_5034485684" evidence="2">
    <location>
        <begin position="34"/>
        <end position="269"/>
    </location>
</feature>
<evidence type="ECO:0000256" key="2">
    <source>
        <dbReference type="SAM" id="SignalP"/>
    </source>
</evidence>
<evidence type="ECO:0000256" key="1">
    <source>
        <dbReference type="SAM" id="Phobius"/>
    </source>
</evidence>
<keyword evidence="1" id="KW-1133">Transmembrane helix</keyword>
<dbReference type="GeneID" id="59371705"/>
<accession>A0A8H6ZJS4</accession>
<gene>
    <name evidence="3" type="ORF">PC9H_001864</name>
</gene>
<keyword evidence="2" id="KW-0732">Signal</keyword>
<dbReference type="RefSeq" id="XP_036626131.1">
    <property type="nucleotide sequence ID" value="XM_036771510.1"/>
</dbReference>
<keyword evidence="1" id="KW-0472">Membrane</keyword>